<evidence type="ECO:0000256" key="1">
    <source>
        <dbReference type="ARBA" id="ARBA00008857"/>
    </source>
</evidence>
<dbReference type="GO" id="GO:0015074">
    <property type="term" value="P:DNA integration"/>
    <property type="evidence" value="ECO:0007669"/>
    <property type="project" value="UniProtKB-KW"/>
</dbReference>
<proteinExistence type="inferred from homology"/>
<dbReference type="InterPro" id="IPR013762">
    <property type="entry name" value="Integrase-like_cat_sf"/>
</dbReference>
<comment type="caution">
    <text evidence="6">The sequence shown here is derived from an EMBL/GenBank/DDBJ whole genome shotgun (WGS) entry which is preliminary data.</text>
</comment>
<dbReference type="PANTHER" id="PTHR30349">
    <property type="entry name" value="PHAGE INTEGRASE-RELATED"/>
    <property type="match status" value="1"/>
</dbReference>
<dbReference type="Gene3D" id="1.10.443.10">
    <property type="entry name" value="Intergrase catalytic core"/>
    <property type="match status" value="1"/>
</dbReference>
<dbReference type="CDD" id="cd01184">
    <property type="entry name" value="INT_C_like_1"/>
    <property type="match status" value="1"/>
</dbReference>
<dbReference type="PANTHER" id="PTHR30349:SF41">
    <property type="entry name" value="INTEGRASE_RECOMBINASE PROTEIN MJ0367-RELATED"/>
    <property type="match status" value="1"/>
</dbReference>
<evidence type="ECO:0000256" key="3">
    <source>
        <dbReference type="ARBA" id="ARBA00023125"/>
    </source>
</evidence>
<dbReference type="Pfam" id="PF00589">
    <property type="entry name" value="Phage_integrase"/>
    <property type="match status" value="1"/>
</dbReference>
<evidence type="ECO:0000313" key="7">
    <source>
        <dbReference type="Proteomes" id="UP000446658"/>
    </source>
</evidence>
<accession>A0A844GFS3</accession>
<keyword evidence="2" id="KW-0229">DNA integration</keyword>
<dbReference type="Gene3D" id="1.10.150.130">
    <property type="match status" value="1"/>
</dbReference>
<protein>
    <submittedName>
        <fullName evidence="6">Tyrosine-type recombinase/integrase</fullName>
    </submittedName>
</protein>
<name>A0A844GFS3_9NEIS</name>
<keyword evidence="7" id="KW-1185">Reference proteome</keyword>
<keyword evidence="3" id="KW-0238">DNA-binding</keyword>
<dbReference type="InterPro" id="IPR011010">
    <property type="entry name" value="DNA_brk_join_enz"/>
</dbReference>
<evidence type="ECO:0000259" key="5">
    <source>
        <dbReference type="PROSITE" id="PS51898"/>
    </source>
</evidence>
<dbReference type="InterPro" id="IPR050090">
    <property type="entry name" value="Tyrosine_recombinase_XerCD"/>
</dbReference>
<organism evidence="6 7">
    <name type="scientific">Paludibacterium denitrificans</name>
    <dbReference type="NCBI Taxonomy" id="2675226"/>
    <lineage>
        <taxon>Bacteria</taxon>
        <taxon>Pseudomonadati</taxon>
        <taxon>Pseudomonadota</taxon>
        <taxon>Betaproteobacteria</taxon>
        <taxon>Neisseriales</taxon>
        <taxon>Chromobacteriaceae</taxon>
        <taxon>Paludibacterium</taxon>
    </lineage>
</organism>
<dbReference type="SUPFAM" id="SSF56349">
    <property type="entry name" value="DNA breaking-rejoining enzymes"/>
    <property type="match status" value="1"/>
</dbReference>
<dbReference type="GO" id="GO:0003677">
    <property type="term" value="F:DNA binding"/>
    <property type="evidence" value="ECO:0007669"/>
    <property type="project" value="UniProtKB-KW"/>
</dbReference>
<evidence type="ECO:0000313" key="6">
    <source>
        <dbReference type="EMBL" id="MTD34131.1"/>
    </source>
</evidence>
<feature type="domain" description="Tyr recombinase" evidence="5">
    <location>
        <begin position="319"/>
        <end position="524"/>
    </location>
</feature>
<dbReference type="AlphaFoldDB" id="A0A844GFS3"/>
<keyword evidence="4" id="KW-0233">DNA recombination</keyword>
<dbReference type="InterPro" id="IPR010998">
    <property type="entry name" value="Integrase_recombinase_N"/>
</dbReference>
<dbReference type="PROSITE" id="PS51898">
    <property type="entry name" value="TYR_RECOMBINASE"/>
    <property type="match status" value="1"/>
</dbReference>
<reference evidence="6 7" key="1">
    <citation type="submission" date="2019-11" db="EMBL/GenBank/DDBJ databases">
        <title>Draft genome sequence of Paludibacterium sp. dN18-1.</title>
        <authorList>
            <person name="Im W.-T."/>
        </authorList>
    </citation>
    <scope>NUCLEOTIDE SEQUENCE [LARGE SCALE GENOMIC DNA]</scope>
    <source>
        <strain evidence="7">dN 18-1</strain>
    </source>
</reference>
<dbReference type="Pfam" id="PF20172">
    <property type="entry name" value="DUF6538"/>
    <property type="match status" value="1"/>
</dbReference>
<sequence length="536" mass="60308">MRDDKKMPARQVGVYRRSGSRSYYCHIYIPKHLQDAFQGKTSIVRSLGTTELAEANRRAIEARREMDAKFQALEAGQCSTTLETLTSEQIRAIAQDELAKALALDEQKRIDGLTPEQAEVRSQGSEWTAKQATKVMATGAKEVDLLEADLLLALRGFRVAPDSPSRKQLAFEMAKVKREVAKAKAERNQGEWVETPPRVENPIAAPAPSSRAVNGKTLEDMLEAYHVERKLTAQTLQDYQHKVRSFVEVNGLLPVNAYSKEHCLAFKNRLVEEGRPAKTINTKYLAFVGTVFRYAHANGVIPTNPMDGVKVMARGESTTPERAYTLADLKAIFSAPIFTKGERPKKWGRSKPLGEAVFWIPLLALFTGARQNELCQLEKADVVDYGDGRYYLSINMENGKKLKMGRKNVRSVPIHHELIRLGFLDYVAKQADDGMLFPELTRDERGKTNEQFSKWFNGALKDWGIKRAGINFHSFRHTFKDICRECGIDEAVHDALTGHRTTASVGRQYGSGQYPLPPLFKAMEHFTVRVSISVEF</sequence>
<dbReference type="InterPro" id="IPR002104">
    <property type="entry name" value="Integrase_catalytic"/>
</dbReference>
<dbReference type="GO" id="GO:0006310">
    <property type="term" value="P:DNA recombination"/>
    <property type="evidence" value="ECO:0007669"/>
    <property type="project" value="UniProtKB-KW"/>
</dbReference>
<comment type="similarity">
    <text evidence="1">Belongs to the 'phage' integrase family.</text>
</comment>
<dbReference type="InterPro" id="IPR046668">
    <property type="entry name" value="DUF6538"/>
</dbReference>
<evidence type="ECO:0000256" key="2">
    <source>
        <dbReference type="ARBA" id="ARBA00022908"/>
    </source>
</evidence>
<dbReference type="EMBL" id="WLYX01000001">
    <property type="protein sequence ID" value="MTD34131.1"/>
    <property type="molecule type" value="Genomic_DNA"/>
</dbReference>
<gene>
    <name evidence="6" type="ORF">GKE73_17095</name>
</gene>
<dbReference type="Proteomes" id="UP000446658">
    <property type="component" value="Unassembled WGS sequence"/>
</dbReference>
<evidence type="ECO:0000256" key="4">
    <source>
        <dbReference type="ARBA" id="ARBA00023172"/>
    </source>
</evidence>